<dbReference type="EMBL" id="BART01041879">
    <property type="protein sequence ID" value="GAH29638.1"/>
    <property type="molecule type" value="Genomic_DNA"/>
</dbReference>
<proteinExistence type="predicted"/>
<evidence type="ECO:0000256" key="1">
    <source>
        <dbReference type="SAM" id="MobiDB-lite"/>
    </source>
</evidence>
<evidence type="ECO:0000313" key="2">
    <source>
        <dbReference type="EMBL" id="GAH29638.1"/>
    </source>
</evidence>
<sequence>DDIAWDGEVEDSDDDEVGPNDDLVLCTDGIYREQLTIGTAGLSGLPITIK</sequence>
<protein>
    <submittedName>
        <fullName evidence="2">Uncharacterized protein</fullName>
    </submittedName>
</protein>
<accession>X1G9D7</accession>
<dbReference type="AlphaFoldDB" id="X1G9D7"/>
<feature type="compositionally biased region" description="Acidic residues" evidence="1">
    <location>
        <begin position="1"/>
        <end position="19"/>
    </location>
</feature>
<comment type="caution">
    <text evidence="2">The sequence shown here is derived from an EMBL/GenBank/DDBJ whole genome shotgun (WGS) entry which is preliminary data.</text>
</comment>
<reference evidence="2" key="1">
    <citation type="journal article" date="2014" name="Front. Microbiol.">
        <title>High frequency of phylogenetically diverse reductive dehalogenase-homologous genes in deep subseafloor sedimentary metagenomes.</title>
        <authorList>
            <person name="Kawai M."/>
            <person name="Futagami T."/>
            <person name="Toyoda A."/>
            <person name="Takaki Y."/>
            <person name="Nishi S."/>
            <person name="Hori S."/>
            <person name="Arai W."/>
            <person name="Tsubouchi T."/>
            <person name="Morono Y."/>
            <person name="Uchiyama I."/>
            <person name="Ito T."/>
            <person name="Fujiyama A."/>
            <person name="Inagaki F."/>
            <person name="Takami H."/>
        </authorList>
    </citation>
    <scope>NUCLEOTIDE SEQUENCE</scope>
    <source>
        <strain evidence="2">Expedition CK06-06</strain>
    </source>
</reference>
<organism evidence="2">
    <name type="scientific">marine sediment metagenome</name>
    <dbReference type="NCBI Taxonomy" id="412755"/>
    <lineage>
        <taxon>unclassified sequences</taxon>
        <taxon>metagenomes</taxon>
        <taxon>ecological metagenomes</taxon>
    </lineage>
</organism>
<name>X1G9D7_9ZZZZ</name>
<feature type="region of interest" description="Disordered" evidence="1">
    <location>
        <begin position="1"/>
        <end position="20"/>
    </location>
</feature>
<feature type="non-terminal residue" evidence="2">
    <location>
        <position position="50"/>
    </location>
</feature>
<feature type="non-terminal residue" evidence="2">
    <location>
        <position position="1"/>
    </location>
</feature>
<gene>
    <name evidence="2" type="ORF">S01H4_67032</name>
</gene>